<keyword evidence="3" id="KW-1185">Reference proteome</keyword>
<evidence type="ECO:0000256" key="1">
    <source>
        <dbReference type="SAM" id="MobiDB-lite"/>
    </source>
</evidence>
<accession>A0A2P8IEL7</accession>
<dbReference type="Proteomes" id="UP000241118">
    <property type="component" value="Unassembled WGS sequence"/>
</dbReference>
<protein>
    <submittedName>
        <fullName evidence="2">Uncharacterized protein</fullName>
    </submittedName>
</protein>
<gene>
    <name evidence="2" type="ORF">B0I31_103675</name>
</gene>
<feature type="region of interest" description="Disordered" evidence="1">
    <location>
        <begin position="22"/>
        <end position="46"/>
    </location>
</feature>
<dbReference type="AlphaFoldDB" id="A0A2P8IEL7"/>
<dbReference type="InterPro" id="IPR006311">
    <property type="entry name" value="TAT_signal"/>
</dbReference>
<dbReference type="EMBL" id="PYAX01000003">
    <property type="protein sequence ID" value="PSL56915.1"/>
    <property type="molecule type" value="Genomic_DNA"/>
</dbReference>
<proteinExistence type="predicted"/>
<name>A0A2P8IEL7_SACCR</name>
<reference evidence="2 3" key="1">
    <citation type="submission" date="2018-03" db="EMBL/GenBank/DDBJ databases">
        <title>Genomic Encyclopedia of Type Strains, Phase III (KMG-III): the genomes of soil and plant-associated and newly described type strains.</title>
        <authorList>
            <person name="Whitman W."/>
        </authorList>
    </citation>
    <scope>NUCLEOTIDE SEQUENCE [LARGE SCALE GENOMIC DNA]</scope>
    <source>
        <strain evidence="2 3">CGMCC 4.7097</strain>
    </source>
</reference>
<sequence length="280" mass="30578">MDLSRRSFSGGTAVATRAIASLGTSAAPARAPRPHRPSTPHPPSAPHLLEAEQLVGYLSLPTCPLANNTYKEPDQPNVVRWGTPGDASGWVNQSQCASFLTAVLKRTYRWATSGFFSTHFGVASPFARDYRAAFAEREIPHFERVTRVADLRPGDLIAVDYRNDQDTNTGHVVMVRSVKGVYTAPNRRLNFAGETQYAVEVVDCTSEPHGVYGVGNYFRFPDNRIFNATASTDGAGYGHMMFYASDVTGEFSRYRWSVNTSSAGTFAVAERPVSAARVTS</sequence>
<comment type="caution">
    <text evidence="2">The sequence shown here is derived from an EMBL/GenBank/DDBJ whole genome shotgun (WGS) entry which is preliminary data.</text>
</comment>
<evidence type="ECO:0000313" key="2">
    <source>
        <dbReference type="EMBL" id="PSL56915.1"/>
    </source>
</evidence>
<organism evidence="2 3">
    <name type="scientific">Saccharothrix carnea</name>
    <dbReference type="NCBI Taxonomy" id="1280637"/>
    <lineage>
        <taxon>Bacteria</taxon>
        <taxon>Bacillati</taxon>
        <taxon>Actinomycetota</taxon>
        <taxon>Actinomycetes</taxon>
        <taxon>Pseudonocardiales</taxon>
        <taxon>Pseudonocardiaceae</taxon>
        <taxon>Saccharothrix</taxon>
    </lineage>
</organism>
<evidence type="ECO:0000313" key="3">
    <source>
        <dbReference type="Proteomes" id="UP000241118"/>
    </source>
</evidence>
<dbReference type="RefSeq" id="WP_106615282.1">
    <property type="nucleotide sequence ID" value="NZ_PYAX01000003.1"/>
</dbReference>
<dbReference type="OrthoDB" id="324838at2"/>
<dbReference type="PROSITE" id="PS51318">
    <property type="entry name" value="TAT"/>
    <property type="match status" value="1"/>
</dbReference>